<evidence type="ECO:0000313" key="2">
    <source>
        <dbReference type="Proteomes" id="UP000221980"/>
    </source>
</evidence>
<dbReference type="InterPro" id="IPR016181">
    <property type="entry name" value="Acyl_CoA_acyltransferase"/>
</dbReference>
<keyword evidence="1" id="KW-0808">Transferase</keyword>
<dbReference type="OrthoDB" id="9834532at2"/>
<comment type="caution">
    <text evidence="1">The sequence shown here is derived from an EMBL/GenBank/DDBJ whole genome shotgun (WGS) entry which is preliminary data.</text>
</comment>
<evidence type="ECO:0000313" key="1">
    <source>
        <dbReference type="EMBL" id="PHM50765.1"/>
    </source>
</evidence>
<keyword evidence="2" id="KW-1185">Reference proteome</keyword>
<gene>
    <name evidence="1" type="ORF">Xmir_00169</name>
</gene>
<organism evidence="1 2">
    <name type="scientific">Xenorhabdus miraniensis</name>
    <dbReference type="NCBI Taxonomy" id="351674"/>
    <lineage>
        <taxon>Bacteria</taxon>
        <taxon>Pseudomonadati</taxon>
        <taxon>Pseudomonadota</taxon>
        <taxon>Gammaproteobacteria</taxon>
        <taxon>Enterobacterales</taxon>
        <taxon>Morganellaceae</taxon>
        <taxon>Xenorhabdus</taxon>
    </lineage>
</organism>
<dbReference type="GO" id="GO:0016740">
    <property type="term" value="F:transferase activity"/>
    <property type="evidence" value="ECO:0007669"/>
    <property type="project" value="UniProtKB-KW"/>
</dbReference>
<protein>
    <submittedName>
        <fullName evidence="1">N-acetyltransferase</fullName>
    </submittedName>
</protein>
<dbReference type="Proteomes" id="UP000221980">
    <property type="component" value="Unassembled WGS sequence"/>
</dbReference>
<proteinExistence type="predicted"/>
<name>A0A2D0JWR5_9GAMM</name>
<dbReference type="EMBL" id="NITZ01000001">
    <property type="protein sequence ID" value="PHM50765.1"/>
    <property type="molecule type" value="Genomic_DNA"/>
</dbReference>
<dbReference type="RefSeq" id="WP_099112609.1">
    <property type="nucleotide sequence ID" value="NZ_CAWNQI010000001.1"/>
</dbReference>
<sequence>MIYRNNSNINYSIVSRPLVRSRSKGNLFDTIPNNITSESTNSKLDINLSRHRIRIKDVTPKEALILSNIMIRSIIFNDWIYTNKNKELDKNLKIAHLQDNIFEVFDGIFGQELKDYQKNRNSKCNDTYNTLQLISNLAHAAVSESINQEKLYFFASFFRGVPVGILVLSDATLNRANGIPIIRAIATHMGTRNCGRLLIEYAVNKSQKLDHYGVVQLEPVANAKPAYLRLGFTEDTDDWMVLDPARQGSKWHLIDGNYRLRQII</sequence>
<accession>A0A2D0JWR5</accession>
<reference evidence="1 2" key="1">
    <citation type="journal article" date="2017" name="Nat. Microbiol.">
        <title>Natural product diversity associated with the nematode symbionts Photorhabdus and Xenorhabdus.</title>
        <authorList>
            <person name="Tobias N.J."/>
            <person name="Wolff H."/>
            <person name="Djahanschiri B."/>
            <person name="Grundmann F."/>
            <person name="Kronenwerth M."/>
            <person name="Shi Y.M."/>
            <person name="Simonyi S."/>
            <person name="Grun P."/>
            <person name="Shapiro-Ilan D."/>
            <person name="Pidot S.J."/>
            <person name="Stinear T.P."/>
            <person name="Ebersberger I."/>
            <person name="Bode H.B."/>
        </authorList>
    </citation>
    <scope>NUCLEOTIDE SEQUENCE [LARGE SCALE GENOMIC DNA]</scope>
    <source>
        <strain evidence="1 2">DSM 17902</strain>
    </source>
</reference>
<dbReference type="SUPFAM" id="SSF55729">
    <property type="entry name" value="Acyl-CoA N-acyltransferases (Nat)"/>
    <property type="match status" value="1"/>
</dbReference>
<dbReference type="AlphaFoldDB" id="A0A2D0JWR5"/>